<evidence type="ECO:0000256" key="5">
    <source>
        <dbReference type="SAM" id="MobiDB-lite"/>
    </source>
</evidence>
<feature type="region of interest" description="Disordered" evidence="5">
    <location>
        <begin position="1"/>
        <end position="37"/>
    </location>
</feature>
<dbReference type="RefSeq" id="XP_040704608.1">
    <property type="nucleotide sequence ID" value="XM_040840261.1"/>
</dbReference>
<keyword evidence="8" id="KW-1185">Reference proteome</keyword>
<dbReference type="SUPFAM" id="SSF103473">
    <property type="entry name" value="MFS general substrate transporter"/>
    <property type="match status" value="1"/>
</dbReference>
<gene>
    <name evidence="7" type="ORF">ASPSYDRAFT_1172042</name>
</gene>
<evidence type="ECO:0000256" key="6">
    <source>
        <dbReference type="SAM" id="Phobius"/>
    </source>
</evidence>
<reference evidence="8" key="1">
    <citation type="journal article" date="2017" name="Genome Biol.">
        <title>Comparative genomics reveals high biological diversity and specific adaptations in the industrially and medically important fungal genus Aspergillus.</title>
        <authorList>
            <person name="de Vries R.P."/>
            <person name="Riley R."/>
            <person name="Wiebenga A."/>
            <person name="Aguilar-Osorio G."/>
            <person name="Amillis S."/>
            <person name="Uchima C.A."/>
            <person name="Anderluh G."/>
            <person name="Asadollahi M."/>
            <person name="Askin M."/>
            <person name="Barry K."/>
            <person name="Battaglia E."/>
            <person name="Bayram O."/>
            <person name="Benocci T."/>
            <person name="Braus-Stromeyer S.A."/>
            <person name="Caldana C."/>
            <person name="Canovas D."/>
            <person name="Cerqueira G.C."/>
            <person name="Chen F."/>
            <person name="Chen W."/>
            <person name="Choi C."/>
            <person name="Clum A."/>
            <person name="Dos Santos R.A."/>
            <person name="Damasio A.R."/>
            <person name="Diallinas G."/>
            <person name="Emri T."/>
            <person name="Fekete E."/>
            <person name="Flipphi M."/>
            <person name="Freyberg S."/>
            <person name="Gallo A."/>
            <person name="Gournas C."/>
            <person name="Habgood R."/>
            <person name="Hainaut M."/>
            <person name="Harispe M.L."/>
            <person name="Henrissat B."/>
            <person name="Hilden K.S."/>
            <person name="Hope R."/>
            <person name="Hossain A."/>
            <person name="Karabika E."/>
            <person name="Karaffa L."/>
            <person name="Karanyi Z."/>
            <person name="Krasevec N."/>
            <person name="Kuo A."/>
            <person name="Kusch H."/>
            <person name="LaButti K."/>
            <person name="Lagendijk E.L."/>
            <person name="Lapidus A."/>
            <person name="Levasseur A."/>
            <person name="Lindquist E."/>
            <person name="Lipzen A."/>
            <person name="Logrieco A.F."/>
            <person name="MacCabe A."/>
            <person name="Maekelae M.R."/>
            <person name="Malavazi I."/>
            <person name="Melin P."/>
            <person name="Meyer V."/>
            <person name="Mielnichuk N."/>
            <person name="Miskei M."/>
            <person name="Molnar A.P."/>
            <person name="Mule G."/>
            <person name="Ngan C.Y."/>
            <person name="Orejas M."/>
            <person name="Orosz E."/>
            <person name="Ouedraogo J.P."/>
            <person name="Overkamp K.M."/>
            <person name="Park H.-S."/>
            <person name="Perrone G."/>
            <person name="Piumi F."/>
            <person name="Punt P.J."/>
            <person name="Ram A.F."/>
            <person name="Ramon A."/>
            <person name="Rauscher S."/>
            <person name="Record E."/>
            <person name="Riano-Pachon D.M."/>
            <person name="Robert V."/>
            <person name="Roehrig J."/>
            <person name="Ruller R."/>
            <person name="Salamov A."/>
            <person name="Salih N.S."/>
            <person name="Samson R.A."/>
            <person name="Sandor E."/>
            <person name="Sanguinetti M."/>
            <person name="Schuetze T."/>
            <person name="Sepcic K."/>
            <person name="Shelest E."/>
            <person name="Sherlock G."/>
            <person name="Sophianopoulou V."/>
            <person name="Squina F.M."/>
            <person name="Sun H."/>
            <person name="Susca A."/>
            <person name="Todd R.B."/>
            <person name="Tsang A."/>
            <person name="Unkles S.E."/>
            <person name="van de Wiele N."/>
            <person name="van Rossen-Uffink D."/>
            <person name="Oliveira J.V."/>
            <person name="Vesth T.C."/>
            <person name="Visser J."/>
            <person name="Yu J.-H."/>
            <person name="Zhou M."/>
            <person name="Andersen M.R."/>
            <person name="Archer D.B."/>
            <person name="Baker S.E."/>
            <person name="Benoit I."/>
            <person name="Brakhage A.A."/>
            <person name="Braus G.H."/>
            <person name="Fischer R."/>
            <person name="Frisvad J.C."/>
            <person name="Goldman G.H."/>
            <person name="Houbraken J."/>
            <person name="Oakley B."/>
            <person name="Pocsi I."/>
            <person name="Scazzocchio C."/>
            <person name="Seiboth B."/>
            <person name="vanKuyk P.A."/>
            <person name="Wortman J."/>
            <person name="Dyer P.S."/>
            <person name="Grigoriev I.V."/>
        </authorList>
    </citation>
    <scope>NUCLEOTIDE SEQUENCE [LARGE SCALE GENOMIC DNA]</scope>
    <source>
        <strain evidence="8">CBS 593.65</strain>
    </source>
</reference>
<accession>A0A1L9TN25</accession>
<feature type="transmembrane region" description="Helical" evidence="6">
    <location>
        <begin position="304"/>
        <end position="329"/>
    </location>
</feature>
<evidence type="ECO:0000313" key="7">
    <source>
        <dbReference type="EMBL" id="OJJ60802.1"/>
    </source>
</evidence>
<evidence type="ECO:0000256" key="4">
    <source>
        <dbReference type="ARBA" id="ARBA00023136"/>
    </source>
</evidence>
<dbReference type="Pfam" id="PF07690">
    <property type="entry name" value="MFS_1"/>
    <property type="match status" value="1"/>
</dbReference>
<dbReference type="OrthoDB" id="194139at2759"/>
<evidence type="ECO:0000256" key="1">
    <source>
        <dbReference type="ARBA" id="ARBA00004141"/>
    </source>
</evidence>
<organism evidence="7 8">
    <name type="scientific">Aspergillus sydowii CBS 593.65</name>
    <dbReference type="NCBI Taxonomy" id="1036612"/>
    <lineage>
        <taxon>Eukaryota</taxon>
        <taxon>Fungi</taxon>
        <taxon>Dikarya</taxon>
        <taxon>Ascomycota</taxon>
        <taxon>Pezizomycotina</taxon>
        <taxon>Eurotiomycetes</taxon>
        <taxon>Eurotiomycetidae</taxon>
        <taxon>Eurotiales</taxon>
        <taxon>Aspergillaceae</taxon>
        <taxon>Aspergillus</taxon>
        <taxon>Aspergillus subgen. Nidulantes</taxon>
    </lineage>
</organism>
<dbReference type="Gene3D" id="1.20.1250.20">
    <property type="entry name" value="MFS general substrate transporter like domains"/>
    <property type="match status" value="1"/>
</dbReference>
<feature type="transmembrane region" description="Helical" evidence="6">
    <location>
        <begin position="341"/>
        <end position="361"/>
    </location>
</feature>
<proteinExistence type="predicted"/>
<evidence type="ECO:0000256" key="3">
    <source>
        <dbReference type="ARBA" id="ARBA00022989"/>
    </source>
</evidence>
<feature type="transmembrane region" description="Helical" evidence="6">
    <location>
        <begin position="202"/>
        <end position="224"/>
    </location>
</feature>
<keyword evidence="4 6" id="KW-0472">Membrane</keyword>
<dbReference type="VEuPathDB" id="FungiDB:ASPSYDRAFT_1172042"/>
<name>A0A1L9TN25_9EURO</name>
<feature type="transmembrane region" description="Helical" evidence="6">
    <location>
        <begin position="139"/>
        <end position="158"/>
    </location>
</feature>
<dbReference type="InterPro" id="IPR011701">
    <property type="entry name" value="MFS"/>
</dbReference>
<evidence type="ECO:0000313" key="8">
    <source>
        <dbReference type="Proteomes" id="UP000184356"/>
    </source>
</evidence>
<feature type="transmembrane region" description="Helical" evidence="6">
    <location>
        <begin position="398"/>
        <end position="419"/>
    </location>
</feature>
<keyword evidence="2 6" id="KW-0812">Transmembrane</keyword>
<dbReference type="GO" id="GO:0022857">
    <property type="term" value="F:transmembrane transporter activity"/>
    <property type="evidence" value="ECO:0007669"/>
    <property type="project" value="InterPro"/>
</dbReference>
<dbReference type="AlphaFoldDB" id="A0A1L9TN25"/>
<dbReference type="GO" id="GO:0016020">
    <property type="term" value="C:membrane"/>
    <property type="evidence" value="ECO:0007669"/>
    <property type="project" value="UniProtKB-SubCell"/>
</dbReference>
<dbReference type="PANTHER" id="PTHR23507">
    <property type="entry name" value="ZGC:174356"/>
    <property type="match status" value="1"/>
</dbReference>
<sequence>MSTHEMSEVPFLSERHAGSFDQGSPEPQDDDPGSGIPDPIRRRLAITLIVILLAFEIGGQLIPGPMVRVIESISCDRYWRVHGLSSHIPEHLCNIPTVQTEVATVKGYSDLLEGLLSTICAIPYGLVADRYGRRQAIRLTVPGFLLNAAITNSVLWFSDTFPLEGIWLASFSWIIGGGPSVALVVIWTMLADLTTDSKRAMLFFRVGLASQIAGFIASAMSSGLMALNPWIPLLVGCATVTVGLGCALSLPETMNLAVKTQNATAYRDQPVDPEPVKSSLRYARLVRKIERVIHPYRFIFSSRLLLLLFSFAVFQVAHGSAAFLTQYISTRFNWTLARAQLLSSLHAAATIPVFVFLLPYLSTKVQKRMSLLWRDLYIARFSIISLVVGSLGVGISPYIFVLIPSLCFHALGAGFAIAMRSLATALVNREETARLYAAIEILQSIGTVLGSLCFTNAFKSALLISGIGAGLV</sequence>
<feature type="transmembrane region" description="Helical" evidence="6">
    <location>
        <begin position="170"/>
        <end position="190"/>
    </location>
</feature>
<dbReference type="STRING" id="1036612.A0A1L9TN25"/>
<evidence type="ECO:0000256" key="2">
    <source>
        <dbReference type="ARBA" id="ARBA00022692"/>
    </source>
</evidence>
<keyword evidence="3 6" id="KW-1133">Transmembrane helix</keyword>
<comment type="subcellular location">
    <subcellularLocation>
        <location evidence="1">Membrane</location>
        <topology evidence="1">Multi-pass membrane protein</topology>
    </subcellularLocation>
</comment>
<dbReference type="InterPro" id="IPR036259">
    <property type="entry name" value="MFS_trans_sf"/>
</dbReference>
<feature type="transmembrane region" description="Helical" evidence="6">
    <location>
        <begin position="230"/>
        <end position="250"/>
    </location>
</feature>
<dbReference type="EMBL" id="KV878584">
    <property type="protein sequence ID" value="OJJ60802.1"/>
    <property type="molecule type" value="Genomic_DNA"/>
</dbReference>
<dbReference type="GeneID" id="63756334"/>
<evidence type="ECO:0008006" key="9">
    <source>
        <dbReference type="Google" id="ProtNLM"/>
    </source>
</evidence>
<protein>
    <recommendedName>
        <fullName evidence="9">Major facilitator superfamily (MFS) profile domain-containing protein</fullName>
    </recommendedName>
</protein>
<dbReference type="Proteomes" id="UP000184356">
    <property type="component" value="Unassembled WGS sequence"/>
</dbReference>
<feature type="transmembrane region" description="Helical" evidence="6">
    <location>
        <begin position="373"/>
        <end position="392"/>
    </location>
</feature>
<dbReference type="PANTHER" id="PTHR23507:SF31">
    <property type="entry name" value="TRANSPORTER, PUTATIVE (AFU_ORTHOLOGUE AFUA_2G14230)-RELATED"/>
    <property type="match status" value="1"/>
</dbReference>